<dbReference type="Pfam" id="PF01753">
    <property type="entry name" value="zf-MYND"/>
    <property type="match status" value="1"/>
</dbReference>
<dbReference type="PANTHER" id="PTHR46920">
    <property type="match status" value="1"/>
</dbReference>
<evidence type="ECO:0000259" key="5">
    <source>
        <dbReference type="PROSITE" id="PS50865"/>
    </source>
</evidence>
<dbReference type="HOGENOM" id="CLU_578884_0_0_1"/>
<keyword evidence="2 4" id="KW-0863">Zinc-finger</keyword>
<dbReference type="InterPro" id="IPR046824">
    <property type="entry name" value="Mss51-like_C"/>
</dbReference>
<keyword evidence="7" id="KW-1185">Reference proteome</keyword>
<dbReference type="InterPro" id="IPR052839">
    <property type="entry name" value="Mito_gene_expr_regulator"/>
</dbReference>
<sequence>MASQDHKPDSDSYWQRTPTLALKQTLCLYCWDISSNLKRCIACKRVSYCCVKCQKQDWNRNHKRICKELVALNKQKGYVPSAGRHWNDYRDEQNHLPTNYDHIVFIIRLTLAVSYEPYCYHCYRRESQLEDGAKLNACRSCHLTSFCTSCQQTHPSAECATLQDVAIDEKFFVNLYRRTGNTLTISISQFPRSRYCLLSSAADWYDYYTRLSDKRGLIFKMNRDLKYRANDSREQVFVEHMRYGTNATTIHLTLIAALEATMPNIGTRDSINLHIMGAASMESASVTAFEELLHLLPSLKALRLSFVGLNVETQTPSTLQCCTMCTKAGRSISITTWRGSYHAYVETKFYKTPDLAAAFHSGFSVDEQASWYPTIRYLAHAPHPTLFTAYRFFEIEGEMRFWKSLGAEFVKEAEVNKWKGMSPSLAVCGDKPNEVLYKNHWWYIVKQR</sequence>
<dbReference type="KEGG" id="bor:COCMIDRAFT_90255"/>
<name>W6ZUH3_COCMI</name>
<accession>W6ZUH3</accession>
<dbReference type="AlphaFoldDB" id="W6ZUH3"/>
<evidence type="ECO:0000313" key="7">
    <source>
        <dbReference type="Proteomes" id="UP000054032"/>
    </source>
</evidence>
<organism evidence="6 7">
    <name type="scientific">Bipolaris oryzae ATCC 44560</name>
    <dbReference type="NCBI Taxonomy" id="930090"/>
    <lineage>
        <taxon>Eukaryota</taxon>
        <taxon>Fungi</taxon>
        <taxon>Dikarya</taxon>
        <taxon>Ascomycota</taxon>
        <taxon>Pezizomycotina</taxon>
        <taxon>Dothideomycetes</taxon>
        <taxon>Pleosporomycetidae</taxon>
        <taxon>Pleosporales</taxon>
        <taxon>Pleosporineae</taxon>
        <taxon>Pleosporaceae</taxon>
        <taxon>Bipolaris</taxon>
    </lineage>
</organism>
<feature type="domain" description="MYND-type" evidence="5">
    <location>
        <begin position="27"/>
        <end position="66"/>
    </location>
</feature>
<dbReference type="RefSeq" id="XP_007686118.1">
    <property type="nucleotide sequence ID" value="XM_007687928.1"/>
</dbReference>
<proteinExistence type="predicted"/>
<evidence type="ECO:0000256" key="3">
    <source>
        <dbReference type="ARBA" id="ARBA00022833"/>
    </source>
</evidence>
<dbReference type="EMBL" id="KI963953">
    <property type="protein sequence ID" value="EUC47406.1"/>
    <property type="molecule type" value="Genomic_DNA"/>
</dbReference>
<dbReference type="OrthoDB" id="432970at2759"/>
<keyword evidence="3" id="KW-0862">Zinc</keyword>
<dbReference type="PANTHER" id="PTHR46920:SF1">
    <property type="entry name" value="PROTEIN MSS51 HOMOLOG, MITOCHONDRIAL-RELATED"/>
    <property type="match status" value="1"/>
</dbReference>
<gene>
    <name evidence="6" type="ORF">COCMIDRAFT_90255</name>
</gene>
<dbReference type="PROSITE" id="PS50865">
    <property type="entry name" value="ZF_MYND_2"/>
    <property type="match status" value="1"/>
</dbReference>
<dbReference type="Pfam" id="PF20179">
    <property type="entry name" value="MSS51_C"/>
    <property type="match status" value="1"/>
</dbReference>
<dbReference type="GO" id="GO:0008270">
    <property type="term" value="F:zinc ion binding"/>
    <property type="evidence" value="ECO:0007669"/>
    <property type="project" value="UniProtKB-KW"/>
</dbReference>
<dbReference type="SUPFAM" id="SSF144232">
    <property type="entry name" value="HIT/MYND zinc finger-like"/>
    <property type="match status" value="1"/>
</dbReference>
<protein>
    <recommendedName>
        <fullName evidence="5">MYND-type domain-containing protein</fullName>
    </recommendedName>
</protein>
<dbReference type="PROSITE" id="PS01360">
    <property type="entry name" value="ZF_MYND_1"/>
    <property type="match status" value="1"/>
</dbReference>
<reference evidence="6 7" key="1">
    <citation type="journal article" date="2013" name="PLoS Genet.">
        <title>Comparative genome structure, secondary metabolite, and effector coding capacity across Cochliobolus pathogens.</title>
        <authorList>
            <person name="Condon B.J."/>
            <person name="Leng Y."/>
            <person name="Wu D."/>
            <person name="Bushley K.E."/>
            <person name="Ohm R.A."/>
            <person name="Otillar R."/>
            <person name="Martin J."/>
            <person name="Schackwitz W."/>
            <person name="Grimwood J."/>
            <person name="MohdZainudin N."/>
            <person name="Xue C."/>
            <person name="Wang R."/>
            <person name="Manning V.A."/>
            <person name="Dhillon B."/>
            <person name="Tu Z.J."/>
            <person name="Steffenson B.J."/>
            <person name="Salamov A."/>
            <person name="Sun H."/>
            <person name="Lowry S."/>
            <person name="LaButti K."/>
            <person name="Han J."/>
            <person name="Copeland A."/>
            <person name="Lindquist E."/>
            <person name="Barry K."/>
            <person name="Schmutz J."/>
            <person name="Baker S.E."/>
            <person name="Ciuffetti L.M."/>
            <person name="Grigoriev I.V."/>
            <person name="Zhong S."/>
            <person name="Turgeon B.G."/>
        </authorList>
    </citation>
    <scope>NUCLEOTIDE SEQUENCE [LARGE SCALE GENOMIC DNA]</scope>
    <source>
        <strain evidence="6 7">ATCC 44560</strain>
    </source>
</reference>
<dbReference type="STRING" id="930090.W6ZUH3"/>
<dbReference type="eggNOG" id="ENOG502RMN4">
    <property type="taxonomic scope" value="Eukaryota"/>
</dbReference>
<dbReference type="GeneID" id="19127647"/>
<dbReference type="Gene3D" id="6.10.140.2220">
    <property type="match status" value="1"/>
</dbReference>
<evidence type="ECO:0000256" key="2">
    <source>
        <dbReference type="ARBA" id="ARBA00022771"/>
    </source>
</evidence>
<evidence type="ECO:0000256" key="1">
    <source>
        <dbReference type="ARBA" id="ARBA00022723"/>
    </source>
</evidence>
<evidence type="ECO:0000256" key="4">
    <source>
        <dbReference type="PROSITE-ProRule" id="PRU00134"/>
    </source>
</evidence>
<keyword evidence="1" id="KW-0479">Metal-binding</keyword>
<dbReference type="Proteomes" id="UP000054032">
    <property type="component" value="Unassembled WGS sequence"/>
</dbReference>
<evidence type="ECO:0000313" key="6">
    <source>
        <dbReference type="EMBL" id="EUC47406.1"/>
    </source>
</evidence>
<dbReference type="InterPro" id="IPR002893">
    <property type="entry name" value="Znf_MYND"/>
</dbReference>